<dbReference type="PANTHER" id="PTHR35586">
    <property type="entry name" value="SLL1691 PROTEIN"/>
    <property type="match status" value="1"/>
</dbReference>
<dbReference type="KEGG" id="tsy:THSYN_23210"/>
<name>A0A2K8UDG9_9GAMM</name>
<dbReference type="Proteomes" id="UP000232638">
    <property type="component" value="Chromosome"/>
</dbReference>
<dbReference type="AlphaFoldDB" id="A0A2K8UDG9"/>
<accession>A0A2K8UDG9</accession>
<gene>
    <name evidence="1" type="ORF">THSYN_23210</name>
</gene>
<sequence length="211" mass="23629">MKTDPSIYEFLATGVEAFRVLSDGVTLSGSYRFVSLTIKGIERRLDGIYEPEDHDGPVYVVEFQAQPAPGVWYNLLTKLGLYGEAHPGRPLRGMLIFLLMERFPLLTDEELRTMFPVLVPLEQTRAYQDIFAKGKADGKAEGEAKGEAKGKADGLKRQLKRRFGVLPRWAILRLDAAAIDQLDGWLEGIFEAQSLEDLLGPRPRRGGPKVR</sequence>
<evidence type="ECO:0000313" key="1">
    <source>
        <dbReference type="EMBL" id="AUB83565.1"/>
    </source>
</evidence>
<organism evidence="1 2">
    <name type="scientific">Candidatus Thiodictyon syntrophicum</name>
    <dbReference type="NCBI Taxonomy" id="1166950"/>
    <lineage>
        <taxon>Bacteria</taxon>
        <taxon>Pseudomonadati</taxon>
        <taxon>Pseudomonadota</taxon>
        <taxon>Gammaproteobacteria</taxon>
        <taxon>Chromatiales</taxon>
        <taxon>Chromatiaceae</taxon>
        <taxon>Thiodictyon</taxon>
    </lineage>
</organism>
<dbReference type="PANTHER" id="PTHR35586:SF2">
    <property type="entry name" value="SLL1542 PROTEIN"/>
    <property type="match status" value="1"/>
</dbReference>
<protein>
    <recommendedName>
        <fullName evidence="3">DUF4351 domain-containing protein</fullName>
    </recommendedName>
</protein>
<reference evidence="1 2" key="1">
    <citation type="submission" date="2017-03" db="EMBL/GenBank/DDBJ databases">
        <title>Complete genome sequence of Candidatus 'Thiodictyon syntrophicum' sp. nov. strain Cad16T, a photolithoautotroph purple sulfur bacterium isolated from an alpine meromictic lake.</title>
        <authorList>
            <person name="Luedin S.M."/>
            <person name="Pothier J.F."/>
            <person name="Danza F."/>
            <person name="Storelli N."/>
            <person name="Wittwer M."/>
            <person name="Tonolla M."/>
        </authorList>
    </citation>
    <scope>NUCLEOTIDE SEQUENCE [LARGE SCALE GENOMIC DNA]</scope>
    <source>
        <strain evidence="1 2">Cad16T</strain>
    </source>
</reference>
<dbReference type="RefSeq" id="WP_100921251.1">
    <property type="nucleotide sequence ID" value="NZ_CP020370.1"/>
</dbReference>
<dbReference type="OrthoDB" id="5761946at2"/>
<proteinExistence type="predicted"/>
<evidence type="ECO:0008006" key="3">
    <source>
        <dbReference type="Google" id="ProtNLM"/>
    </source>
</evidence>
<keyword evidence="2" id="KW-1185">Reference proteome</keyword>
<dbReference type="InterPro" id="IPR022573">
    <property type="entry name" value="DUF2887"/>
</dbReference>
<dbReference type="EMBL" id="CP020370">
    <property type="protein sequence ID" value="AUB83565.1"/>
    <property type="molecule type" value="Genomic_DNA"/>
</dbReference>
<evidence type="ECO:0000313" key="2">
    <source>
        <dbReference type="Proteomes" id="UP000232638"/>
    </source>
</evidence>
<dbReference type="Pfam" id="PF11103">
    <property type="entry name" value="DUF2887"/>
    <property type="match status" value="1"/>
</dbReference>